<dbReference type="RefSeq" id="WP_054359495.1">
    <property type="nucleotide sequence ID" value="NZ_LJYW01000001.1"/>
</dbReference>
<dbReference type="InterPro" id="IPR020904">
    <property type="entry name" value="Sc_DH/Rdtase_CS"/>
</dbReference>
<dbReference type="Gene3D" id="3.40.50.720">
    <property type="entry name" value="NAD(P)-binding Rossmann-like Domain"/>
    <property type="match status" value="1"/>
</dbReference>
<gene>
    <name evidence="3" type="ORF">ABB55_14825</name>
</gene>
<accession>A0A0P6VRU7</accession>
<reference evidence="3 4" key="2">
    <citation type="submission" date="2015-10" db="EMBL/GenBank/DDBJ databases">
        <title>Draft Genome Sequence of Prosthecomicrobium hirschii ATCC 27832.</title>
        <authorList>
            <person name="Daniel J."/>
            <person name="Givan S.A."/>
            <person name="Brun Y.V."/>
            <person name="Brown P.J."/>
        </authorList>
    </citation>
    <scope>NUCLEOTIDE SEQUENCE [LARGE SCALE GENOMIC DNA]</scope>
    <source>
        <strain evidence="3 4">16</strain>
    </source>
</reference>
<protein>
    <recommendedName>
        <fullName evidence="5">Oxidoreductase</fullName>
    </recommendedName>
</protein>
<comment type="caution">
    <text evidence="3">The sequence shown here is derived from an EMBL/GenBank/DDBJ whole genome shotgun (WGS) entry which is preliminary data.</text>
</comment>
<dbReference type="EMBL" id="LJYW01000001">
    <property type="protein sequence ID" value="KPL53330.1"/>
    <property type="molecule type" value="Genomic_DNA"/>
</dbReference>
<dbReference type="AlphaFoldDB" id="A0A0P6VRU7"/>
<evidence type="ECO:0008006" key="5">
    <source>
        <dbReference type="Google" id="ProtNLM"/>
    </source>
</evidence>
<proteinExistence type="inferred from homology"/>
<dbReference type="PANTHER" id="PTHR24321:SF8">
    <property type="entry name" value="ESTRADIOL 17-BETA-DEHYDROGENASE 8-RELATED"/>
    <property type="match status" value="1"/>
</dbReference>
<sequence length="251" mass="25228">MALKGLSGRVALVTGGAGALGVAVVDRLLAEGCRVVAIDRDAAALAGLQAGRDGGTLHAIAADLAEETEVARSVAAAVSRFGRVDLLANAVGILGTSGRIVDLDVADFDAVYRVNVRAVFLVMKHVLRQMIAQGEGGAVVNFASVAALKGRADRSLYGASKRAVVALTASAAAEYGEQGIRVNAVAPGAIESPMFHTLAGTAGAGPWGASGRPIARTGRPDEVAALVAFLLSDEASYCTGAVHTVDGGLLG</sequence>
<evidence type="ECO:0000256" key="1">
    <source>
        <dbReference type="ARBA" id="ARBA00006484"/>
    </source>
</evidence>
<comment type="similarity">
    <text evidence="1">Belongs to the short-chain dehydrogenases/reductases (SDR) family.</text>
</comment>
<dbReference type="PRINTS" id="PR00081">
    <property type="entry name" value="GDHRDH"/>
</dbReference>
<dbReference type="PRINTS" id="PR00080">
    <property type="entry name" value="SDRFAMILY"/>
</dbReference>
<dbReference type="SUPFAM" id="SSF51735">
    <property type="entry name" value="NAD(P)-binding Rossmann-fold domains"/>
    <property type="match status" value="1"/>
</dbReference>
<dbReference type="InterPro" id="IPR002347">
    <property type="entry name" value="SDR_fam"/>
</dbReference>
<dbReference type="GO" id="GO:0016491">
    <property type="term" value="F:oxidoreductase activity"/>
    <property type="evidence" value="ECO:0007669"/>
    <property type="project" value="UniProtKB-KW"/>
</dbReference>
<dbReference type="InterPro" id="IPR036291">
    <property type="entry name" value="NAD(P)-bd_dom_sf"/>
</dbReference>
<dbReference type="CDD" id="cd05233">
    <property type="entry name" value="SDR_c"/>
    <property type="match status" value="1"/>
</dbReference>
<dbReference type="Proteomes" id="UP000048984">
    <property type="component" value="Unassembled WGS sequence"/>
</dbReference>
<dbReference type="FunFam" id="3.40.50.720:FF:000084">
    <property type="entry name" value="Short-chain dehydrogenase reductase"/>
    <property type="match status" value="1"/>
</dbReference>
<keyword evidence="4" id="KW-1185">Reference proteome</keyword>
<dbReference type="STRING" id="665126.ABB55_14825"/>
<evidence type="ECO:0000313" key="4">
    <source>
        <dbReference type="Proteomes" id="UP000048984"/>
    </source>
</evidence>
<evidence type="ECO:0000313" key="3">
    <source>
        <dbReference type="EMBL" id="KPL53330.1"/>
    </source>
</evidence>
<keyword evidence="2" id="KW-0560">Oxidoreductase</keyword>
<dbReference type="PROSITE" id="PS00061">
    <property type="entry name" value="ADH_SHORT"/>
    <property type="match status" value="1"/>
</dbReference>
<dbReference type="PANTHER" id="PTHR24321">
    <property type="entry name" value="DEHYDROGENASES, SHORT CHAIN"/>
    <property type="match status" value="1"/>
</dbReference>
<name>A0A0P6VRU7_9HYPH</name>
<evidence type="ECO:0000256" key="2">
    <source>
        <dbReference type="ARBA" id="ARBA00023002"/>
    </source>
</evidence>
<reference evidence="3 4" key="1">
    <citation type="submission" date="2015-09" db="EMBL/GenBank/DDBJ databases">
        <authorList>
            <person name="Jackson K.R."/>
            <person name="Lunt B.L."/>
            <person name="Fisher J.N.B."/>
            <person name="Gardner A.V."/>
            <person name="Bailey M.E."/>
            <person name="Deus L.M."/>
            <person name="Earl A.S."/>
            <person name="Gibby P.D."/>
            <person name="Hartmann K.A."/>
            <person name="Liu J.E."/>
            <person name="Manci A.M."/>
            <person name="Nielsen D.A."/>
            <person name="Solomon M.B."/>
            <person name="Breakwell D.P."/>
            <person name="Burnett S.H."/>
            <person name="Grose J.H."/>
        </authorList>
    </citation>
    <scope>NUCLEOTIDE SEQUENCE [LARGE SCALE GENOMIC DNA]</scope>
    <source>
        <strain evidence="3 4">16</strain>
    </source>
</reference>
<organism evidence="3 4">
    <name type="scientific">Prosthecodimorpha hirschii</name>
    <dbReference type="NCBI Taxonomy" id="665126"/>
    <lineage>
        <taxon>Bacteria</taxon>
        <taxon>Pseudomonadati</taxon>
        <taxon>Pseudomonadota</taxon>
        <taxon>Alphaproteobacteria</taxon>
        <taxon>Hyphomicrobiales</taxon>
        <taxon>Ancalomicrobiaceae</taxon>
        <taxon>Prosthecodimorpha</taxon>
    </lineage>
</organism>
<dbReference type="Pfam" id="PF13561">
    <property type="entry name" value="adh_short_C2"/>
    <property type="match status" value="1"/>
</dbReference>